<dbReference type="PANTHER" id="PTHR33371:SF17">
    <property type="entry name" value="MCE-FAMILY PROTEIN MCE1B"/>
    <property type="match status" value="1"/>
</dbReference>
<dbReference type="Pfam" id="PF11887">
    <property type="entry name" value="Mce4_CUP1"/>
    <property type="match status" value="1"/>
</dbReference>
<dbReference type="InterPro" id="IPR024516">
    <property type="entry name" value="Mce_C"/>
</dbReference>
<accession>A0ABP6RQ92</accession>
<sequence>MRAGLAAPLVKLSLFTLVTGLLTGLLAMTIAASDVGSTTGYAAEFDDASGLGEGDEVRIAGVRVGQVTSLEVVDGRRALARFQVDAARRLPADAIATVKYRNLAGQRYLALDAALDPGEAVLPADAVLPVAQTRPALNLTALFNGFQPLLRALEPGDVNRLSGELVQVLQGEGGTVQSILAHTASLTGTLAEKDQVIGQVIDNLNAVLAQVGARGPELAGLVDALQRLVSGFAAQREPVGDAVAALDELTGTTAGLLRDVRPPLREDVAALGDLSANLNAGLPQLEHDLRTLPGRLDSLTRTVSYGSWFNFYLCRLTGTVGISGLDVRAQVLPLPPTRMPERCRP</sequence>
<comment type="caution">
    <text evidence="3">The sequence shown here is derived from an EMBL/GenBank/DDBJ whole genome shotgun (WGS) entry which is preliminary data.</text>
</comment>
<feature type="domain" description="Mammalian cell entry C-terminal" evidence="2">
    <location>
        <begin position="121"/>
        <end position="292"/>
    </location>
</feature>
<evidence type="ECO:0000259" key="1">
    <source>
        <dbReference type="Pfam" id="PF02470"/>
    </source>
</evidence>
<name>A0ABP6RQ92_9PSEU</name>
<dbReference type="InterPro" id="IPR052336">
    <property type="entry name" value="MlaD_Phospholipid_Transporter"/>
</dbReference>
<dbReference type="RefSeq" id="WP_344927776.1">
    <property type="nucleotide sequence ID" value="NZ_BAAAYK010000038.1"/>
</dbReference>
<organism evidence="3 4">
    <name type="scientific">Saccharopolyspora gregorii</name>
    <dbReference type="NCBI Taxonomy" id="33914"/>
    <lineage>
        <taxon>Bacteria</taxon>
        <taxon>Bacillati</taxon>
        <taxon>Actinomycetota</taxon>
        <taxon>Actinomycetes</taxon>
        <taxon>Pseudonocardiales</taxon>
        <taxon>Pseudonocardiaceae</taxon>
        <taxon>Saccharopolyspora</taxon>
    </lineage>
</organism>
<evidence type="ECO:0000259" key="2">
    <source>
        <dbReference type="Pfam" id="PF11887"/>
    </source>
</evidence>
<keyword evidence="4" id="KW-1185">Reference proteome</keyword>
<feature type="domain" description="Mce/MlaD" evidence="1">
    <location>
        <begin position="40"/>
        <end position="113"/>
    </location>
</feature>
<dbReference type="InterPro" id="IPR003399">
    <property type="entry name" value="Mce/MlaD"/>
</dbReference>
<protein>
    <submittedName>
        <fullName evidence="3">MlaD family protein</fullName>
    </submittedName>
</protein>
<evidence type="ECO:0000313" key="3">
    <source>
        <dbReference type="EMBL" id="GAA3359165.1"/>
    </source>
</evidence>
<reference evidence="4" key="1">
    <citation type="journal article" date="2019" name="Int. J. Syst. Evol. Microbiol.">
        <title>The Global Catalogue of Microorganisms (GCM) 10K type strain sequencing project: providing services to taxonomists for standard genome sequencing and annotation.</title>
        <authorList>
            <consortium name="The Broad Institute Genomics Platform"/>
            <consortium name="The Broad Institute Genome Sequencing Center for Infectious Disease"/>
            <person name="Wu L."/>
            <person name="Ma J."/>
        </authorList>
    </citation>
    <scope>NUCLEOTIDE SEQUENCE [LARGE SCALE GENOMIC DNA]</scope>
    <source>
        <strain evidence="4">JCM 9687</strain>
    </source>
</reference>
<evidence type="ECO:0000313" key="4">
    <source>
        <dbReference type="Proteomes" id="UP001500483"/>
    </source>
</evidence>
<dbReference type="Proteomes" id="UP001500483">
    <property type="component" value="Unassembled WGS sequence"/>
</dbReference>
<dbReference type="PANTHER" id="PTHR33371">
    <property type="entry name" value="INTERMEMBRANE PHOSPHOLIPID TRANSPORT SYSTEM BINDING PROTEIN MLAD-RELATED"/>
    <property type="match status" value="1"/>
</dbReference>
<dbReference type="NCBIfam" id="TIGR00996">
    <property type="entry name" value="Mtu_fam_mce"/>
    <property type="match status" value="1"/>
</dbReference>
<gene>
    <name evidence="3" type="ORF">GCM10020366_34100</name>
</gene>
<dbReference type="Pfam" id="PF02470">
    <property type="entry name" value="MlaD"/>
    <property type="match status" value="1"/>
</dbReference>
<proteinExistence type="predicted"/>
<dbReference type="EMBL" id="BAAAYK010000038">
    <property type="protein sequence ID" value="GAA3359165.1"/>
    <property type="molecule type" value="Genomic_DNA"/>
</dbReference>
<dbReference type="InterPro" id="IPR005693">
    <property type="entry name" value="Mce"/>
</dbReference>